<dbReference type="Pfam" id="PF11306">
    <property type="entry name" value="DUF3108"/>
    <property type="match status" value="1"/>
</dbReference>
<accession>A0ABV4B099</accession>
<keyword evidence="3" id="KW-1185">Reference proteome</keyword>
<feature type="compositionally biased region" description="Pro residues" evidence="1">
    <location>
        <begin position="172"/>
        <end position="182"/>
    </location>
</feature>
<feature type="compositionally biased region" description="Low complexity" evidence="1">
    <location>
        <begin position="160"/>
        <end position="171"/>
    </location>
</feature>
<feature type="compositionally biased region" description="Low complexity" evidence="1">
    <location>
        <begin position="66"/>
        <end position="91"/>
    </location>
</feature>
<dbReference type="Proteomes" id="UP001562178">
    <property type="component" value="Unassembled WGS sequence"/>
</dbReference>
<evidence type="ECO:0000313" key="2">
    <source>
        <dbReference type="EMBL" id="MEY2250910.1"/>
    </source>
</evidence>
<sequence>MRQRPLILLTFAVLAAHGLLLAWPGMEEALRKARITGSTPNELRFEVRQISPPPPVATPPAPAPASRPRVAPTAPVAPRPQLQKAPPQQAPTSRASVGPKTPESAADTLPAASAETAPPVDAEAPPAAPSALDQLLASSEPSAAPTSDSLSGSAAERPSSDAVTSQDSSSPAPDPVPSPPGADAPNAAAPAVAEPAPAPGIGSPGYAGPMPAIKLPPSARLQFQAKGSAKGFQYSAKAQLLFKTDGQRYQAEQEVSAFLMGSRSQTSSGQITPHGLAPQRFVDKARKERSADLDAATGRVRYSDGDDPQAVSAGVQDRLSIFLQLSSMVAANPERYAPGSTVAINVTSARSTEVWTFVVDGPETLDLPAGATPALRLTRQPRKGQDQSAHLWLAPSLQYLPVRIRLSQSNGDFADLQLQAATVDGQPATPP</sequence>
<protein>
    <submittedName>
        <fullName evidence="2">DUF3108 domain-containing protein</fullName>
    </submittedName>
</protein>
<feature type="region of interest" description="Disordered" evidence="1">
    <location>
        <begin position="49"/>
        <end position="214"/>
    </location>
</feature>
<organism evidence="2 3">
    <name type="scientific">Comamonas sediminis</name>
    <dbReference type="NCBI Taxonomy" id="1783360"/>
    <lineage>
        <taxon>Bacteria</taxon>
        <taxon>Pseudomonadati</taxon>
        <taxon>Pseudomonadota</taxon>
        <taxon>Betaproteobacteria</taxon>
        <taxon>Burkholderiales</taxon>
        <taxon>Comamonadaceae</taxon>
        <taxon>Comamonas</taxon>
    </lineage>
</organism>
<feature type="compositionally biased region" description="Pro residues" evidence="1">
    <location>
        <begin position="51"/>
        <end position="65"/>
    </location>
</feature>
<proteinExistence type="predicted"/>
<reference evidence="2 3" key="1">
    <citation type="journal article" date="2016" name="Int. J. Syst. Evol. Microbiol.">
        <title>Description of Comamonas sediminis sp. nov., isolated from lagoon sediments.</title>
        <authorList>
            <person name="Subhash Y."/>
            <person name="Bang J.J."/>
            <person name="You T.H."/>
            <person name="Lee S.S."/>
        </authorList>
    </citation>
    <scope>NUCLEOTIDE SEQUENCE [LARGE SCALE GENOMIC DNA]</scope>
    <source>
        <strain evidence="2 3">JCM 31169</strain>
    </source>
</reference>
<comment type="caution">
    <text evidence="2">The sequence shown here is derived from an EMBL/GenBank/DDBJ whole genome shotgun (WGS) entry which is preliminary data.</text>
</comment>
<dbReference type="EMBL" id="JBGBDC010000003">
    <property type="protein sequence ID" value="MEY2250910.1"/>
    <property type="molecule type" value="Genomic_DNA"/>
</dbReference>
<dbReference type="InterPro" id="IPR021457">
    <property type="entry name" value="DUF3108"/>
</dbReference>
<feature type="compositionally biased region" description="Polar residues" evidence="1">
    <location>
        <begin position="136"/>
        <end position="152"/>
    </location>
</feature>
<gene>
    <name evidence="2" type="ORF">AB7A72_07850</name>
</gene>
<evidence type="ECO:0000256" key="1">
    <source>
        <dbReference type="SAM" id="MobiDB-lite"/>
    </source>
</evidence>
<evidence type="ECO:0000313" key="3">
    <source>
        <dbReference type="Proteomes" id="UP001562178"/>
    </source>
</evidence>
<feature type="compositionally biased region" description="Low complexity" evidence="1">
    <location>
        <begin position="114"/>
        <end position="131"/>
    </location>
</feature>
<feature type="compositionally biased region" description="Low complexity" evidence="1">
    <location>
        <begin position="183"/>
        <end position="195"/>
    </location>
</feature>
<name>A0ABV4B099_9BURK</name>
<dbReference type="RefSeq" id="WP_369459557.1">
    <property type="nucleotide sequence ID" value="NZ_JBGBDC010000003.1"/>
</dbReference>